<reference evidence="1" key="1">
    <citation type="journal article" date="2022" name="bioRxiv">
        <title>Sequencing and chromosome-scale assembly of the giantPleurodeles waltlgenome.</title>
        <authorList>
            <person name="Brown T."/>
            <person name="Elewa A."/>
            <person name="Iarovenko S."/>
            <person name="Subramanian E."/>
            <person name="Araus A.J."/>
            <person name="Petzold A."/>
            <person name="Susuki M."/>
            <person name="Suzuki K.-i.T."/>
            <person name="Hayashi T."/>
            <person name="Toyoda A."/>
            <person name="Oliveira C."/>
            <person name="Osipova E."/>
            <person name="Leigh N.D."/>
            <person name="Simon A."/>
            <person name="Yun M.H."/>
        </authorList>
    </citation>
    <scope>NUCLEOTIDE SEQUENCE</scope>
    <source>
        <strain evidence="1">20211129_DDA</strain>
        <tissue evidence="1">Liver</tissue>
    </source>
</reference>
<organism evidence="1 2">
    <name type="scientific">Pleurodeles waltl</name>
    <name type="common">Iberian ribbed newt</name>
    <dbReference type="NCBI Taxonomy" id="8319"/>
    <lineage>
        <taxon>Eukaryota</taxon>
        <taxon>Metazoa</taxon>
        <taxon>Chordata</taxon>
        <taxon>Craniata</taxon>
        <taxon>Vertebrata</taxon>
        <taxon>Euteleostomi</taxon>
        <taxon>Amphibia</taxon>
        <taxon>Batrachia</taxon>
        <taxon>Caudata</taxon>
        <taxon>Salamandroidea</taxon>
        <taxon>Salamandridae</taxon>
        <taxon>Pleurodelinae</taxon>
        <taxon>Pleurodeles</taxon>
    </lineage>
</organism>
<protein>
    <submittedName>
        <fullName evidence="1">Uncharacterized protein</fullName>
    </submittedName>
</protein>
<name>A0AAV7QFL8_PLEWA</name>
<dbReference type="EMBL" id="JANPWB010000010">
    <property type="protein sequence ID" value="KAJ1138107.1"/>
    <property type="molecule type" value="Genomic_DNA"/>
</dbReference>
<accession>A0AAV7QFL8</accession>
<proteinExistence type="predicted"/>
<sequence length="72" mass="8040">MLSRTPAGRELATSALRGRHVPHTDDILLDSRIPAIVAYIFRCKEVVLMLCLETKESGFVVRCDHEGVSMDI</sequence>
<evidence type="ECO:0000313" key="2">
    <source>
        <dbReference type="Proteomes" id="UP001066276"/>
    </source>
</evidence>
<dbReference type="Proteomes" id="UP001066276">
    <property type="component" value="Chromosome 6"/>
</dbReference>
<evidence type="ECO:0000313" key="1">
    <source>
        <dbReference type="EMBL" id="KAJ1138107.1"/>
    </source>
</evidence>
<keyword evidence="2" id="KW-1185">Reference proteome</keyword>
<gene>
    <name evidence="1" type="ORF">NDU88_004498</name>
</gene>
<dbReference type="AlphaFoldDB" id="A0AAV7QFL8"/>
<comment type="caution">
    <text evidence="1">The sequence shown here is derived from an EMBL/GenBank/DDBJ whole genome shotgun (WGS) entry which is preliminary data.</text>
</comment>